<evidence type="ECO:0000313" key="2">
    <source>
        <dbReference type="EMBL" id="KIZ38291.1"/>
    </source>
</evidence>
<accession>A0A0D7ECD8</accession>
<proteinExistence type="predicted"/>
<name>A0A0D7ECD8_RHOPL</name>
<sequence>MFHAAAEFSLPLAGRVGRAAPAMRSSVGEAEAGVGVPQAPRPWQARPDFAALRRATLPTRGREKCSGHKLSDFVS</sequence>
<evidence type="ECO:0000313" key="3">
    <source>
        <dbReference type="Proteomes" id="UP000032515"/>
    </source>
</evidence>
<comment type="caution">
    <text evidence="2">The sequence shown here is derived from an EMBL/GenBank/DDBJ whole genome shotgun (WGS) entry which is preliminary data.</text>
</comment>
<dbReference type="Proteomes" id="UP000032515">
    <property type="component" value="Unassembled WGS sequence"/>
</dbReference>
<dbReference type="PATRIC" id="fig|1076.23.peg.5477"/>
<dbReference type="AlphaFoldDB" id="A0A0D7ECD8"/>
<dbReference type="EMBL" id="JXXE01000507">
    <property type="protein sequence ID" value="KIZ38291.1"/>
    <property type="molecule type" value="Genomic_DNA"/>
</dbReference>
<protein>
    <submittedName>
        <fullName evidence="2">Uncharacterized protein</fullName>
    </submittedName>
</protein>
<gene>
    <name evidence="2" type="ORF">OO17_22945</name>
</gene>
<evidence type="ECO:0000256" key="1">
    <source>
        <dbReference type="SAM" id="MobiDB-lite"/>
    </source>
</evidence>
<feature type="region of interest" description="Disordered" evidence="1">
    <location>
        <begin position="20"/>
        <end position="47"/>
    </location>
</feature>
<organism evidence="2 3">
    <name type="scientific">Rhodopseudomonas palustris</name>
    <dbReference type="NCBI Taxonomy" id="1076"/>
    <lineage>
        <taxon>Bacteria</taxon>
        <taxon>Pseudomonadati</taxon>
        <taxon>Pseudomonadota</taxon>
        <taxon>Alphaproteobacteria</taxon>
        <taxon>Hyphomicrobiales</taxon>
        <taxon>Nitrobacteraceae</taxon>
        <taxon>Rhodopseudomonas</taxon>
    </lineage>
</organism>
<reference evidence="2 3" key="1">
    <citation type="submission" date="2014-11" db="EMBL/GenBank/DDBJ databases">
        <title>Genomics and ecophysiology of heterotrophic nitrogen fixing bacteria isolated from estuarine surface water.</title>
        <authorList>
            <person name="Bentzon-Tilia M."/>
            <person name="Severin I."/>
            <person name="Hansen L.H."/>
            <person name="Riemann L."/>
        </authorList>
    </citation>
    <scope>NUCLEOTIDE SEQUENCE [LARGE SCALE GENOMIC DNA]</scope>
    <source>
        <strain evidence="2 3">BAL398</strain>
    </source>
</reference>